<protein>
    <submittedName>
        <fullName evidence="2">Uncharacterized protein</fullName>
    </submittedName>
</protein>
<keyword evidence="1" id="KW-1133">Transmembrane helix</keyword>
<organism evidence="2 3">
    <name type="scientific">Candidatus Vogelbacteria bacterium CG10_big_fil_rev_8_21_14_0_10_50_13</name>
    <dbReference type="NCBI Taxonomy" id="1975044"/>
    <lineage>
        <taxon>Bacteria</taxon>
        <taxon>Candidatus Vogeliibacteriota</taxon>
    </lineage>
</organism>
<name>A0A2H0RGB5_9BACT</name>
<evidence type="ECO:0000313" key="3">
    <source>
        <dbReference type="Proteomes" id="UP000230906"/>
    </source>
</evidence>
<keyword evidence="1" id="KW-0812">Transmembrane</keyword>
<feature type="transmembrane region" description="Helical" evidence="1">
    <location>
        <begin position="44"/>
        <end position="69"/>
    </location>
</feature>
<proteinExistence type="predicted"/>
<keyword evidence="1" id="KW-0472">Membrane</keyword>
<evidence type="ECO:0000313" key="2">
    <source>
        <dbReference type="EMBL" id="PIR45426.1"/>
    </source>
</evidence>
<sequence length="75" mass="8695">MLDKYFRYARLRTVLKTEGFIAQKEREVPMLFDFFHIQIAGAEIWIWAVKLGLVAFLTIPLFLIVRAIVGPGQNN</sequence>
<dbReference type="EMBL" id="PCYJ01000022">
    <property type="protein sequence ID" value="PIR45426.1"/>
    <property type="molecule type" value="Genomic_DNA"/>
</dbReference>
<evidence type="ECO:0000256" key="1">
    <source>
        <dbReference type="SAM" id="Phobius"/>
    </source>
</evidence>
<reference evidence="2 3" key="1">
    <citation type="submission" date="2017-09" db="EMBL/GenBank/DDBJ databases">
        <title>Depth-based differentiation of microbial function through sediment-hosted aquifers and enrichment of novel symbionts in the deep terrestrial subsurface.</title>
        <authorList>
            <person name="Probst A.J."/>
            <person name="Ladd B."/>
            <person name="Jarett J.K."/>
            <person name="Geller-Mcgrath D.E."/>
            <person name="Sieber C.M."/>
            <person name="Emerson J.B."/>
            <person name="Anantharaman K."/>
            <person name="Thomas B.C."/>
            <person name="Malmstrom R."/>
            <person name="Stieglmeier M."/>
            <person name="Klingl A."/>
            <person name="Woyke T."/>
            <person name="Ryan C.M."/>
            <person name="Banfield J.F."/>
        </authorList>
    </citation>
    <scope>NUCLEOTIDE SEQUENCE [LARGE SCALE GENOMIC DNA]</scope>
    <source>
        <strain evidence="2">CG10_big_fil_rev_8_21_14_0_10_50_13</strain>
    </source>
</reference>
<dbReference type="AlphaFoldDB" id="A0A2H0RGB5"/>
<dbReference type="Proteomes" id="UP000230906">
    <property type="component" value="Unassembled WGS sequence"/>
</dbReference>
<accession>A0A2H0RGB5</accession>
<gene>
    <name evidence="2" type="ORF">COV09_01550</name>
</gene>
<comment type="caution">
    <text evidence="2">The sequence shown here is derived from an EMBL/GenBank/DDBJ whole genome shotgun (WGS) entry which is preliminary data.</text>
</comment>